<proteinExistence type="predicted"/>
<feature type="transmembrane region" description="Helical" evidence="2">
    <location>
        <begin position="34"/>
        <end position="51"/>
    </location>
</feature>
<gene>
    <name evidence="3" type="ORF">QQ91_0019865</name>
</gene>
<reference evidence="3 4" key="1">
    <citation type="journal article" date="2015" name="Genome Announc.">
        <title>Draft Genome Sequence of Filamentous Marine Cyanobacterium Lyngbya confervoides Strain BDU141951.</title>
        <authorList>
            <person name="Chandrababunaidu M.M."/>
            <person name="Sen D."/>
            <person name="Tripathy S."/>
        </authorList>
    </citation>
    <scope>NUCLEOTIDE SEQUENCE [LARGE SCALE GENOMIC DNA]</scope>
    <source>
        <strain evidence="3 4">BDU141951</strain>
    </source>
</reference>
<dbReference type="InterPro" id="IPR010004">
    <property type="entry name" value="Uncharacterised_Ycf66"/>
</dbReference>
<dbReference type="EMBL" id="JTHE03000110">
    <property type="protein sequence ID" value="MCM1985082.1"/>
    <property type="molecule type" value="Genomic_DNA"/>
</dbReference>
<keyword evidence="2" id="KW-0812">Transmembrane</keyword>
<sequence>MFESALNQAGILGLGFSASPPLLGQIVNVGFGPAGILGLCIAGAGAGLYLLRSMRPELARDYDIFFSAIGLLCGGILFFNGWRLDPILMFGQVLMAGSAVFFAFESIRLRAIATDQAKRGVPMVDDERSYSVDRVYRAELDEIEPYMDERPPMRRIRGVRDGSTSSRDAYDDTAYGSAYGSGSNEGRSSRRSARRSSRSSRSNYDSTSESDPRYGDSSGYSAGSSSSRGRSRGSYEAGASRTRPESRSSGGSYPARRSSSNRDRYYEDEPPAPTSRRRSPSNNREDRRYSGDDYVDYKPISDYSVGETSRRSRRGGGSSSSDYDDEWGAS</sequence>
<dbReference type="AlphaFoldDB" id="A0ABD4T8G1"/>
<dbReference type="RefSeq" id="WP_201277509.1">
    <property type="nucleotide sequence ID" value="NZ_JTHE03000110.1"/>
</dbReference>
<feature type="compositionally biased region" description="Low complexity" evidence="1">
    <location>
        <begin position="199"/>
        <end position="241"/>
    </location>
</feature>
<dbReference type="Proteomes" id="UP000031561">
    <property type="component" value="Unassembled WGS sequence"/>
</dbReference>
<evidence type="ECO:0000256" key="2">
    <source>
        <dbReference type="SAM" id="Phobius"/>
    </source>
</evidence>
<feature type="transmembrane region" description="Helical" evidence="2">
    <location>
        <begin position="63"/>
        <end position="81"/>
    </location>
</feature>
<dbReference type="Pfam" id="PF07444">
    <property type="entry name" value="Ycf66_N"/>
    <property type="match status" value="1"/>
</dbReference>
<feature type="compositionally biased region" description="Basic residues" evidence="1">
    <location>
        <begin position="189"/>
        <end position="198"/>
    </location>
</feature>
<organism evidence="3 4">
    <name type="scientific">Lyngbya confervoides BDU141951</name>
    <dbReference type="NCBI Taxonomy" id="1574623"/>
    <lineage>
        <taxon>Bacteria</taxon>
        <taxon>Bacillati</taxon>
        <taxon>Cyanobacteriota</taxon>
        <taxon>Cyanophyceae</taxon>
        <taxon>Oscillatoriophycideae</taxon>
        <taxon>Oscillatoriales</taxon>
        <taxon>Microcoleaceae</taxon>
        <taxon>Lyngbya</taxon>
    </lineage>
</organism>
<protein>
    <submittedName>
        <fullName evidence="3">Ycf66 family protein</fullName>
    </submittedName>
</protein>
<feature type="region of interest" description="Disordered" evidence="1">
    <location>
        <begin position="149"/>
        <end position="330"/>
    </location>
</feature>
<feature type="transmembrane region" description="Helical" evidence="2">
    <location>
        <begin position="87"/>
        <end position="104"/>
    </location>
</feature>
<evidence type="ECO:0000256" key="1">
    <source>
        <dbReference type="SAM" id="MobiDB-lite"/>
    </source>
</evidence>
<keyword evidence="4" id="KW-1185">Reference proteome</keyword>
<name>A0ABD4T8G1_9CYAN</name>
<accession>A0ABD4T8G1</accession>
<evidence type="ECO:0000313" key="3">
    <source>
        <dbReference type="EMBL" id="MCM1985082.1"/>
    </source>
</evidence>
<keyword evidence="2" id="KW-1133">Transmembrane helix</keyword>
<comment type="caution">
    <text evidence="3">The sequence shown here is derived from an EMBL/GenBank/DDBJ whole genome shotgun (WGS) entry which is preliminary data.</text>
</comment>
<keyword evidence="2" id="KW-0472">Membrane</keyword>
<evidence type="ECO:0000313" key="4">
    <source>
        <dbReference type="Proteomes" id="UP000031561"/>
    </source>
</evidence>